<sequence length="709" mass="82259">MTLESIMACCLSEEAKEARRINDEIERQLRRDKRDARRELKLLLLGTGESGKSTFIKQMRIIHGSGYSDEDKRGFTKLVYQNIFTAIQSMIRAMDTLRIPYNYEHNKANAQLVREIDIEKVSSFENPYVDAIKSLWNDPGIQECYDRRREYQLSDSTKYYLNDLDRIAGPGYLPTQQDVLRVRVPTTGIIEYPFDLQSVIFRMVDVGGQRSERRKWIHCFENVTSIMFLVALSEYDQVLVESDNENRMEESKALFRTIITYPWFQNSSVILFLNKKDLLEEKIMYSHLVDYFPEYDDESADNSSRSSGHPPGPSSGPNCVSAWRGRSARVIRGIFDVSPEKGAPLRPASLEALPSMGGQCCCLSEEQKTSRLLRLEIERRLRRDKLRSGDELKLLLLGTGESGKSTFIKQMKIINGPGFTEEERKSYTKLVYQNIYSAMQAMVSAMDALQIPYSSEQSKDDSRMIEDVQADKIESLERKYAEAIKRLWEDPGIQECYHRRREYQLSDSAKYFLSDLERIAMPSFVPNEQDVLRVRIPTTGIIEYPFVLQKVPFRMVDVGGQRSERRKWIHCFDNVTSIIFLVALSEYDQVLAESHNENRLEESKALFKTVITYPWFQDSSIILFLNKKDILEEKIMYSHLINYFPQFRGPKQDVKAAGDFILELYKDQNSDKDIYAHFTCATDTENIRFVFAAVKDTILTRNLKEFNLT</sequence>
<dbReference type="GO" id="GO:0005834">
    <property type="term" value="C:heterotrimeric G-protein complex"/>
    <property type="evidence" value="ECO:0007669"/>
    <property type="project" value="UniProtKB-UniRule"/>
</dbReference>
<dbReference type="CDD" id="cd00066">
    <property type="entry name" value="G-alpha"/>
    <property type="match status" value="2"/>
</dbReference>
<dbReference type="FunFam" id="1.10.400.10:FF:000002">
    <property type="entry name" value="guanine nucleotide-binding protein G(Q) subunit alpha"/>
    <property type="match status" value="2"/>
</dbReference>
<dbReference type="Gene3D" id="3.40.50.300">
    <property type="entry name" value="P-loop containing nucleotide triphosphate hydrolases"/>
    <property type="match status" value="2"/>
</dbReference>
<dbReference type="InterPro" id="IPR027417">
    <property type="entry name" value="P-loop_NTPase"/>
</dbReference>
<evidence type="ECO:0000256" key="9">
    <source>
        <dbReference type="RuleBase" id="RU369122"/>
    </source>
</evidence>
<dbReference type="PANTHER" id="PTHR10218">
    <property type="entry name" value="GTP-BINDING PROTEIN ALPHA SUBUNIT"/>
    <property type="match status" value="1"/>
</dbReference>
<dbReference type="PRINTS" id="PR00442">
    <property type="entry name" value="GPROTEINAQ"/>
</dbReference>
<organism evidence="11 12">
    <name type="scientific">Ophiophagus hannah</name>
    <name type="common">King cobra</name>
    <name type="synonym">Naja hannah</name>
    <dbReference type="NCBI Taxonomy" id="8665"/>
    <lineage>
        <taxon>Eukaryota</taxon>
        <taxon>Metazoa</taxon>
        <taxon>Chordata</taxon>
        <taxon>Craniata</taxon>
        <taxon>Vertebrata</taxon>
        <taxon>Euteleostomi</taxon>
        <taxon>Lepidosauria</taxon>
        <taxon>Squamata</taxon>
        <taxon>Bifurcata</taxon>
        <taxon>Unidentata</taxon>
        <taxon>Episquamata</taxon>
        <taxon>Toxicofera</taxon>
        <taxon>Serpentes</taxon>
        <taxon>Colubroidea</taxon>
        <taxon>Elapidae</taxon>
        <taxon>Elapinae</taxon>
        <taxon>Ophiophagus</taxon>
    </lineage>
</organism>
<dbReference type="InterPro" id="IPR001019">
    <property type="entry name" value="Gprotein_alpha_su"/>
</dbReference>
<feature type="binding site" evidence="7">
    <location>
        <position position="681"/>
    </location>
    <ligand>
        <name>GTP</name>
        <dbReference type="ChEBI" id="CHEBI:37565"/>
    </ligand>
</feature>
<comment type="subunit">
    <text evidence="9">G proteins are composed of 3 units; alpha, beta and gamma. The alpha chain contains the guanine nucleotide binding site.</text>
</comment>
<dbReference type="Proteomes" id="UP000018936">
    <property type="component" value="Unassembled WGS sequence"/>
</dbReference>
<feature type="binding site" evidence="7">
    <location>
        <begin position="626"/>
        <end position="629"/>
    </location>
    <ligand>
        <name>GTP</name>
        <dbReference type="ChEBI" id="CHEBI:37565"/>
    </ligand>
</feature>
<evidence type="ECO:0000256" key="10">
    <source>
        <dbReference type="SAM" id="MobiDB-lite"/>
    </source>
</evidence>
<evidence type="ECO:0000256" key="5">
    <source>
        <dbReference type="ARBA" id="ARBA00023134"/>
    </source>
</evidence>
<comment type="function">
    <text evidence="9">Guanine nucleotide-binding proteins (G proteins) are involved as modulators or transducers in various transmembrane signaling systems.</text>
</comment>
<dbReference type="SUPFAM" id="SSF52540">
    <property type="entry name" value="P-loop containing nucleoside triphosphate hydrolases"/>
    <property type="match status" value="2"/>
</dbReference>
<feature type="binding site" evidence="7">
    <location>
        <begin position="557"/>
        <end position="561"/>
    </location>
    <ligand>
        <name>GTP</name>
        <dbReference type="ChEBI" id="CHEBI:37565"/>
    </ligand>
</feature>
<feature type="binding site" evidence="7">
    <location>
        <begin position="507"/>
        <end position="508"/>
    </location>
    <ligand>
        <name>GTP</name>
        <dbReference type="ChEBI" id="CHEBI:37565"/>
    </ligand>
</feature>
<keyword evidence="2 8" id="KW-0479">Metal-binding</keyword>
<dbReference type="GO" id="GO:0007188">
    <property type="term" value="P:adenylate cyclase-modulating G protein-coupled receptor signaling pathway"/>
    <property type="evidence" value="ECO:0007669"/>
    <property type="project" value="TreeGrafter"/>
</dbReference>
<evidence type="ECO:0000256" key="7">
    <source>
        <dbReference type="PIRSR" id="PIRSR601019-1"/>
    </source>
</evidence>
<feature type="binding site" evidence="7">
    <location>
        <begin position="401"/>
        <end position="406"/>
    </location>
    <ligand>
        <name>GTP</name>
        <dbReference type="ChEBI" id="CHEBI:37565"/>
    </ligand>
</feature>
<dbReference type="GO" id="GO:0005525">
    <property type="term" value="F:GTP binding"/>
    <property type="evidence" value="ECO:0007669"/>
    <property type="project" value="UniProtKB-UniRule"/>
</dbReference>
<dbReference type="InterPro" id="IPR000654">
    <property type="entry name" value="Gprotein_alpha_Q"/>
</dbReference>
<feature type="region of interest" description="Disordered" evidence="10">
    <location>
        <begin position="299"/>
        <end position="320"/>
    </location>
</feature>
<dbReference type="PANTHER" id="PTHR10218:SF213">
    <property type="entry name" value="GUANINE NUCLEOTIDE-BINDING PROTEIN SUBUNIT ALPHA-14"/>
    <property type="match status" value="1"/>
</dbReference>
<dbReference type="GO" id="GO:0046872">
    <property type="term" value="F:metal ion binding"/>
    <property type="evidence" value="ECO:0007669"/>
    <property type="project" value="UniProtKB-UniRule"/>
</dbReference>
<evidence type="ECO:0000256" key="8">
    <source>
        <dbReference type="PIRSR" id="PIRSR601019-2"/>
    </source>
</evidence>
<dbReference type="Pfam" id="PF00503">
    <property type="entry name" value="G-alpha"/>
    <property type="match status" value="2"/>
</dbReference>
<protein>
    <recommendedName>
        <fullName evidence="9">Guanine nucleotide-binding protein subunit alpha</fullName>
    </recommendedName>
</protein>
<dbReference type="SUPFAM" id="SSF47895">
    <property type="entry name" value="Transducin (alpha subunit), insertion domain"/>
    <property type="match status" value="2"/>
</dbReference>
<feature type="binding site" evidence="7">
    <location>
        <begin position="532"/>
        <end position="538"/>
    </location>
    <ligand>
        <name>GTP</name>
        <dbReference type="ChEBI" id="CHEBI:37565"/>
    </ligand>
</feature>
<evidence type="ECO:0000256" key="2">
    <source>
        <dbReference type="ARBA" id="ARBA00022723"/>
    </source>
</evidence>
<dbReference type="FunFam" id="3.40.50.300:FF:003977">
    <property type="entry name" value="Guanine nucleotide-binding protein G(q) subunit alpha"/>
    <property type="match status" value="2"/>
</dbReference>
<dbReference type="Gene3D" id="1.10.400.10">
    <property type="entry name" value="GI Alpha 1, domain 2-like"/>
    <property type="match status" value="2"/>
</dbReference>
<comment type="similarity">
    <text evidence="1 9">Belongs to the G-alpha family. G(q) subfamily.</text>
</comment>
<dbReference type="GO" id="GO:0060158">
    <property type="term" value="P:phospholipase C-activating dopamine receptor signaling pathway"/>
    <property type="evidence" value="ECO:0007669"/>
    <property type="project" value="TreeGrafter"/>
</dbReference>
<keyword evidence="5 7" id="KW-0342">GTP-binding</keyword>
<evidence type="ECO:0000256" key="6">
    <source>
        <dbReference type="ARBA" id="ARBA00023224"/>
    </source>
</evidence>
<dbReference type="GO" id="GO:0003924">
    <property type="term" value="F:GTPase activity"/>
    <property type="evidence" value="ECO:0007669"/>
    <property type="project" value="UniProtKB-UniRule"/>
</dbReference>
<evidence type="ECO:0000256" key="4">
    <source>
        <dbReference type="ARBA" id="ARBA00022842"/>
    </source>
</evidence>
<proteinExistence type="inferred from homology"/>
<keyword evidence="6 9" id="KW-0807">Transducer</keyword>
<accession>V8PBD3</accession>
<evidence type="ECO:0000313" key="12">
    <source>
        <dbReference type="Proteomes" id="UP000018936"/>
    </source>
</evidence>
<keyword evidence="4 8" id="KW-0460">Magnesium</keyword>
<evidence type="ECO:0000313" key="11">
    <source>
        <dbReference type="EMBL" id="ETE71308.1"/>
    </source>
</evidence>
<name>V8PBD3_OPHHA</name>
<dbReference type="InterPro" id="IPR011025">
    <property type="entry name" value="GproteinA_insert"/>
</dbReference>
<dbReference type="GO" id="GO:0031683">
    <property type="term" value="F:G-protein beta/gamma-subunit complex binding"/>
    <property type="evidence" value="ECO:0007669"/>
    <property type="project" value="UniProtKB-UniRule"/>
</dbReference>
<feature type="binding site" evidence="8">
    <location>
        <position position="405"/>
    </location>
    <ligand>
        <name>Mg(2+)</name>
        <dbReference type="ChEBI" id="CHEBI:18420"/>
    </ligand>
</feature>
<dbReference type="PROSITE" id="PS51882">
    <property type="entry name" value="G_ALPHA"/>
    <property type="match status" value="2"/>
</dbReference>
<dbReference type="PRINTS" id="PR00318">
    <property type="entry name" value="GPROTEINA"/>
</dbReference>
<evidence type="ECO:0000256" key="3">
    <source>
        <dbReference type="ARBA" id="ARBA00022741"/>
    </source>
</evidence>
<keyword evidence="3 7" id="KW-0547">Nucleotide-binding</keyword>
<dbReference type="GO" id="GO:0005737">
    <property type="term" value="C:cytoplasm"/>
    <property type="evidence" value="ECO:0007669"/>
    <property type="project" value="TreeGrafter"/>
</dbReference>
<reference evidence="11 12" key="1">
    <citation type="journal article" date="2013" name="Proc. Natl. Acad. Sci. U.S.A.">
        <title>The king cobra genome reveals dynamic gene evolution and adaptation in the snake venom system.</title>
        <authorList>
            <person name="Vonk F.J."/>
            <person name="Casewell N.R."/>
            <person name="Henkel C.V."/>
            <person name="Heimberg A.M."/>
            <person name="Jansen H.J."/>
            <person name="McCleary R.J."/>
            <person name="Kerkkamp H.M."/>
            <person name="Vos R.A."/>
            <person name="Guerreiro I."/>
            <person name="Calvete J.J."/>
            <person name="Wuster W."/>
            <person name="Woods A.E."/>
            <person name="Logan J.M."/>
            <person name="Harrison R.A."/>
            <person name="Castoe T.A."/>
            <person name="de Koning A.P."/>
            <person name="Pollock D.D."/>
            <person name="Yandell M."/>
            <person name="Calderon D."/>
            <person name="Renjifo C."/>
            <person name="Currier R.B."/>
            <person name="Salgado D."/>
            <person name="Pla D."/>
            <person name="Sanz L."/>
            <person name="Hyder A.S."/>
            <person name="Ribeiro J.M."/>
            <person name="Arntzen J.W."/>
            <person name="van den Thillart G.E."/>
            <person name="Boetzer M."/>
            <person name="Pirovano W."/>
            <person name="Dirks R.P."/>
            <person name="Spaink H.P."/>
            <person name="Duboule D."/>
            <person name="McGlinn E."/>
            <person name="Kini R.M."/>
            <person name="Richardson M.K."/>
        </authorList>
    </citation>
    <scope>NUCLEOTIDE SEQUENCE</scope>
    <source>
        <tissue evidence="11">Blood</tissue>
    </source>
</reference>
<dbReference type="AlphaFoldDB" id="V8PBD3"/>
<dbReference type="GO" id="GO:0001664">
    <property type="term" value="F:G protein-coupled receptor binding"/>
    <property type="evidence" value="ECO:0007669"/>
    <property type="project" value="UniProtKB-UniRule"/>
</dbReference>
<dbReference type="EMBL" id="AZIM01000392">
    <property type="protein sequence ID" value="ETE71308.1"/>
    <property type="molecule type" value="Genomic_DNA"/>
</dbReference>
<dbReference type="OrthoDB" id="8810882at2759"/>
<gene>
    <name evidence="11" type="primary">GNAQ</name>
    <name evidence="11" type="ORF">L345_02881</name>
</gene>
<evidence type="ECO:0000256" key="1">
    <source>
        <dbReference type="ARBA" id="ARBA00007976"/>
    </source>
</evidence>
<comment type="caution">
    <text evidence="11">The sequence shown here is derived from an EMBL/GenBank/DDBJ whole genome shotgun (WGS) entry which is preliminary data.</text>
</comment>
<feature type="binding site" evidence="8">
    <location>
        <position position="538"/>
    </location>
    <ligand>
        <name>Mg(2+)</name>
        <dbReference type="ChEBI" id="CHEBI:18420"/>
    </ligand>
</feature>
<dbReference type="FunFam" id="3.40.50.300:FF:000692">
    <property type="entry name" value="Guanine nucleotide-binding protein subunit alpha"/>
    <property type="match status" value="1"/>
</dbReference>
<keyword evidence="12" id="KW-1185">Reference proteome</keyword>
<dbReference type="SMART" id="SM00275">
    <property type="entry name" value="G_alpha"/>
    <property type="match status" value="2"/>
</dbReference>